<dbReference type="InterPro" id="IPR050194">
    <property type="entry name" value="Glycosyltransferase_grp1"/>
</dbReference>
<dbReference type="InterPro" id="IPR001296">
    <property type="entry name" value="Glyco_trans_1"/>
</dbReference>
<dbReference type="SUPFAM" id="SSF53756">
    <property type="entry name" value="UDP-Glycosyltransferase/glycogen phosphorylase"/>
    <property type="match status" value="1"/>
</dbReference>
<proteinExistence type="predicted"/>
<dbReference type="Gene3D" id="3.40.50.2000">
    <property type="entry name" value="Glycogen Phosphorylase B"/>
    <property type="match status" value="2"/>
</dbReference>
<dbReference type="Pfam" id="PF13439">
    <property type="entry name" value="Glyco_transf_4"/>
    <property type="match status" value="1"/>
</dbReference>
<gene>
    <name evidence="6" type="ORF">BKA23_0829</name>
</gene>
<accession>A0A561E8U2</accession>
<dbReference type="PANTHER" id="PTHR45947">
    <property type="entry name" value="SULFOQUINOVOSYL TRANSFERASE SQD2"/>
    <property type="match status" value="1"/>
</dbReference>
<evidence type="ECO:0000313" key="6">
    <source>
        <dbReference type="EMBL" id="TWE12033.1"/>
    </source>
</evidence>
<keyword evidence="2 6" id="KW-0328">Glycosyltransferase</keyword>
<dbReference type="CDD" id="cd03814">
    <property type="entry name" value="GT4-like"/>
    <property type="match status" value="1"/>
</dbReference>
<dbReference type="InterPro" id="IPR028098">
    <property type="entry name" value="Glyco_trans_4-like_N"/>
</dbReference>
<comment type="caution">
    <text evidence="6">The sequence shown here is derived from an EMBL/GenBank/DDBJ whole genome shotgun (WGS) entry which is preliminary data.</text>
</comment>
<evidence type="ECO:0000256" key="2">
    <source>
        <dbReference type="ARBA" id="ARBA00022676"/>
    </source>
</evidence>
<dbReference type="Proteomes" id="UP000318297">
    <property type="component" value="Unassembled WGS sequence"/>
</dbReference>
<reference evidence="6 7" key="1">
    <citation type="submission" date="2019-06" db="EMBL/GenBank/DDBJ databases">
        <title>Sequencing the genomes of 1000 actinobacteria strains.</title>
        <authorList>
            <person name="Klenk H.-P."/>
        </authorList>
    </citation>
    <scope>NUCLEOTIDE SEQUENCE [LARGE SCALE GENOMIC DNA]</scope>
    <source>
        <strain evidence="6 7">DSM 19560</strain>
    </source>
</reference>
<evidence type="ECO:0000259" key="5">
    <source>
        <dbReference type="Pfam" id="PF13439"/>
    </source>
</evidence>
<feature type="domain" description="Glycosyltransferase subfamily 4-like N-terminal" evidence="5">
    <location>
        <begin position="31"/>
        <end position="192"/>
    </location>
</feature>
<dbReference type="RefSeq" id="WP_246104436.1">
    <property type="nucleotide sequence ID" value="NZ_VIVQ01000001.1"/>
</dbReference>
<dbReference type="GO" id="GO:1901137">
    <property type="term" value="P:carbohydrate derivative biosynthetic process"/>
    <property type="evidence" value="ECO:0007669"/>
    <property type="project" value="UniProtKB-ARBA"/>
</dbReference>
<evidence type="ECO:0000259" key="4">
    <source>
        <dbReference type="Pfam" id="PF00534"/>
    </source>
</evidence>
<dbReference type="AlphaFoldDB" id="A0A561E8U2"/>
<dbReference type="PANTHER" id="PTHR45947:SF3">
    <property type="entry name" value="SULFOQUINOVOSYL TRANSFERASE SQD2"/>
    <property type="match status" value="1"/>
</dbReference>
<dbReference type="GO" id="GO:0016758">
    <property type="term" value="F:hexosyltransferase activity"/>
    <property type="evidence" value="ECO:0007669"/>
    <property type="project" value="TreeGrafter"/>
</dbReference>
<keyword evidence="3 6" id="KW-0808">Transferase</keyword>
<evidence type="ECO:0000313" key="7">
    <source>
        <dbReference type="Proteomes" id="UP000318297"/>
    </source>
</evidence>
<organism evidence="6 7">
    <name type="scientific">Rudaeicoccus suwonensis</name>
    <dbReference type="NCBI Taxonomy" id="657409"/>
    <lineage>
        <taxon>Bacteria</taxon>
        <taxon>Bacillati</taxon>
        <taxon>Actinomycetota</taxon>
        <taxon>Actinomycetes</taxon>
        <taxon>Micrococcales</taxon>
        <taxon>Dermacoccaceae</taxon>
        <taxon>Rudaeicoccus</taxon>
    </lineage>
</organism>
<dbReference type="EMBL" id="VIVQ01000001">
    <property type="protein sequence ID" value="TWE12033.1"/>
    <property type="molecule type" value="Genomic_DNA"/>
</dbReference>
<evidence type="ECO:0000256" key="3">
    <source>
        <dbReference type="ARBA" id="ARBA00022679"/>
    </source>
</evidence>
<keyword evidence="7" id="KW-1185">Reference proteome</keyword>
<sequence>MLTVHRDSTAARNAFVVRVAIVTESFLPTLNGVTTSVCRVLDHFADNGHDAVVICPGPAPASYRGFEVRTVRGVMLRGFRVGLPTFEMERILEGFAPDVVHAASPFGHGARGLAAARNLGLPTVAIYQTDMPAYLSQHAGPVSRGIQNASWRWVRHLHSLADMTLAPSSSTMNELVDHGIPRVALWGRGVDTVTYSPELGTDEQVRDLRRCLAPCGETIVGYVGRLAPEKELHRLAELSRIPGISLAVVGDGPSRDRLERLLPKAHFLGFREGTELARAYAALDVFVHTGCHETFGQTLQEAMATGLPVVAPAAGGPLDIVRPGVTGLLFDPHRPGALREAVGGLIADQPMRLRMGASGRAKVEARSWAAVAGQLLEFYADVISPAYARRRAA</sequence>
<protein>
    <recommendedName>
        <fullName evidence="1">D-inositol 3-phosphate glycosyltransferase</fullName>
    </recommendedName>
</protein>
<name>A0A561E8U2_9MICO</name>
<feature type="domain" description="Glycosyl transferase family 1" evidence="4">
    <location>
        <begin position="216"/>
        <end position="361"/>
    </location>
</feature>
<dbReference type="Pfam" id="PF00534">
    <property type="entry name" value="Glycos_transf_1"/>
    <property type="match status" value="1"/>
</dbReference>
<evidence type="ECO:0000256" key="1">
    <source>
        <dbReference type="ARBA" id="ARBA00021292"/>
    </source>
</evidence>